<dbReference type="EMBL" id="CAJOBJ010110991">
    <property type="protein sequence ID" value="CAF4631355.1"/>
    <property type="molecule type" value="Genomic_DNA"/>
</dbReference>
<sequence length="169" mass="19719">MTSKTLSNTKNYPLLNQIDEGINFDNNNWNKNTFHTLTTSNLPPKTIFYYAIDVGFRRLENSLYESYWDETADALHDLTQFLFSQSSDNDTDGYLYEAKCQLLMYSAISIIKMNTIRRRSIHDAKMACATLFLLLLERSKSYELPSIANESSSCTHSMHRRYLKRIFII</sequence>
<protein>
    <submittedName>
        <fullName evidence="1">Uncharacterized protein</fullName>
    </submittedName>
</protein>
<comment type="caution">
    <text evidence="1">The sequence shown here is derived from an EMBL/GenBank/DDBJ whole genome shotgun (WGS) entry which is preliminary data.</text>
</comment>
<gene>
    <name evidence="1" type="ORF">GIL414_LOCUS40225</name>
</gene>
<proteinExistence type="predicted"/>
<dbReference type="AlphaFoldDB" id="A0A8S2ZLF1"/>
<dbReference type="Proteomes" id="UP000681720">
    <property type="component" value="Unassembled WGS sequence"/>
</dbReference>
<name>A0A8S2ZLF1_9BILA</name>
<feature type="non-terminal residue" evidence="1">
    <location>
        <position position="1"/>
    </location>
</feature>
<organism evidence="1 2">
    <name type="scientific">Rotaria magnacalcarata</name>
    <dbReference type="NCBI Taxonomy" id="392030"/>
    <lineage>
        <taxon>Eukaryota</taxon>
        <taxon>Metazoa</taxon>
        <taxon>Spiralia</taxon>
        <taxon>Gnathifera</taxon>
        <taxon>Rotifera</taxon>
        <taxon>Eurotatoria</taxon>
        <taxon>Bdelloidea</taxon>
        <taxon>Philodinida</taxon>
        <taxon>Philodinidae</taxon>
        <taxon>Rotaria</taxon>
    </lineage>
</organism>
<accession>A0A8S2ZLF1</accession>
<evidence type="ECO:0000313" key="1">
    <source>
        <dbReference type="EMBL" id="CAF4631355.1"/>
    </source>
</evidence>
<evidence type="ECO:0000313" key="2">
    <source>
        <dbReference type="Proteomes" id="UP000681720"/>
    </source>
</evidence>
<reference evidence="1" key="1">
    <citation type="submission" date="2021-02" db="EMBL/GenBank/DDBJ databases">
        <authorList>
            <person name="Nowell W R."/>
        </authorList>
    </citation>
    <scope>NUCLEOTIDE SEQUENCE</scope>
</reference>